<accession>A0A382HW33</accession>
<dbReference type="SUPFAM" id="SSF51905">
    <property type="entry name" value="FAD/NAD(P)-binding domain"/>
    <property type="match status" value="1"/>
</dbReference>
<evidence type="ECO:0000256" key="2">
    <source>
        <dbReference type="ARBA" id="ARBA00010790"/>
    </source>
</evidence>
<protein>
    <recommendedName>
        <fullName evidence="7">Glucose-methanol-choline oxidoreductase C-terminal domain-containing protein</fullName>
    </recommendedName>
</protein>
<evidence type="ECO:0000256" key="5">
    <source>
        <dbReference type="ARBA" id="ARBA00023002"/>
    </source>
</evidence>
<proteinExistence type="inferred from homology"/>
<dbReference type="PANTHER" id="PTHR42784">
    <property type="entry name" value="PYRANOSE 2-OXIDASE"/>
    <property type="match status" value="1"/>
</dbReference>
<evidence type="ECO:0000313" key="8">
    <source>
        <dbReference type="EMBL" id="SVB90833.1"/>
    </source>
</evidence>
<comment type="cofactor">
    <cofactor evidence="1">
        <name>FAD</name>
        <dbReference type="ChEBI" id="CHEBI:57692"/>
    </cofactor>
</comment>
<comment type="similarity">
    <text evidence="2">Belongs to the GMC oxidoreductase family.</text>
</comment>
<feature type="non-terminal residue" evidence="8">
    <location>
        <position position="1"/>
    </location>
</feature>
<feature type="region of interest" description="Disordered" evidence="6">
    <location>
        <begin position="1"/>
        <end position="20"/>
    </location>
</feature>
<dbReference type="Pfam" id="PF05199">
    <property type="entry name" value="GMC_oxred_C"/>
    <property type="match status" value="1"/>
</dbReference>
<evidence type="ECO:0000259" key="7">
    <source>
        <dbReference type="Pfam" id="PF05199"/>
    </source>
</evidence>
<keyword evidence="3" id="KW-0285">Flavoprotein</keyword>
<evidence type="ECO:0000256" key="6">
    <source>
        <dbReference type="SAM" id="MobiDB-lite"/>
    </source>
</evidence>
<sequence length="81" mass="8611">WSPPVTPGRGGGHLLGTCRMGDDPETSVVDRYHRSHDVSNLFICDGSSMVTSGRGQPTMTIMALAFRAAEHIAAAANNNEI</sequence>
<evidence type="ECO:0000256" key="1">
    <source>
        <dbReference type="ARBA" id="ARBA00001974"/>
    </source>
</evidence>
<evidence type="ECO:0000256" key="3">
    <source>
        <dbReference type="ARBA" id="ARBA00022630"/>
    </source>
</evidence>
<organism evidence="8">
    <name type="scientific">marine metagenome</name>
    <dbReference type="NCBI Taxonomy" id="408172"/>
    <lineage>
        <taxon>unclassified sequences</taxon>
        <taxon>metagenomes</taxon>
        <taxon>ecological metagenomes</taxon>
    </lineage>
</organism>
<dbReference type="Gene3D" id="3.50.50.60">
    <property type="entry name" value="FAD/NAD(P)-binding domain"/>
    <property type="match status" value="1"/>
</dbReference>
<reference evidence="8" key="1">
    <citation type="submission" date="2018-05" db="EMBL/GenBank/DDBJ databases">
        <authorList>
            <person name="Lanie J.A."/>
            <person name="Ng W.-L."/>
            <person name="Kazmierczak K.M."/>
            <person name="Andrzejewski T.M."/>
            <person name="Davidsen T.M."/>
            <person name="Wayne K.J."/>
            <person name="Tettelin H."/>
            <person name="Glass J.I."/>
            <person name="Rusch D."/>
            <person name="Podicherti R."/>
            <person name="Tsui H.-C.T."/>
            <person name="Winkler M.E."/>
        </authorList>
    </citation>
    <scope>NUCLEOTIDE SEQUENCE</scope>
</reference>
<keyword evidence="4" id="KW-0274">FAD</keyword>
<name>A0A382HW33_9ZZZZ</name>
<evidence type="ECO:0000256" key="4">
    <source>
        <dbReference type="ARBA" id="ARBA00022827"/>
    </source>
</evidence>
<dbReference type="PANTHER" id="PTHR42784:SF1">
    <property type="entry name" value="PYRANOSE 2-OXIDASE"/>
    <property type="match status" value="1"/>
</dbReference>
<dbReference type="AlphaFoldDB" id="A0A382HW33"/>
<dbReference type="InterPro" id="IPR007867">
    <property type="entry name" value="GMC_OxRtase_C"/>
</dbReference>
<feature type="domain" description="Glucose-methanol-choline oxidoreductase C-terminal" evidence="7">
    <location>
        <begin position="11"/>
        <end position="65"/>
    </location>
</feature>
<dbReference type="GO" id="GO:0016614">
    <property type="term" value="F:oxidoreductase activity, acting on CH-OH group of donors"/>
    <property type="evidence" value="ECO:0007669"/>
    <property type="project" value="InterPro"/>
</dbReference>
<dbReference type="InterPro" id="IPR051473">
    <property type="entry name" value="P2Ox-like"/>
</dbReference>
<gene>
    <name evidence="8" type="ORF">METZ01_LOCUS243687</name>
</gene>
<dbReference type="EMBL" id="UINC01063319">
    <property type="protein sequence ID" value="SVB90833.1"/>
    <property type="molecule type" value="Genomic_DNA"/>
</dbReference>
<dbReference type="InterPro" id="IPR036188">
    <property type="entry name" value="FAD/NAD-bd_sf"/>
</dbReference>
<keyword evidence="5" id="KW-0560">Oxidoreductase</keyword>